<dbReference type="Pfam" id="PF00293">
    <property type="entry name" value="NUDIX"/>
    <property type="match status" value="1"/>
</dbReference>
<evidence type="ECO:0000259" key="4">
    <source>
        <dbReference type="PROSITE" id="PS51462"/>
    </source>
</evidence>
<dbReference type="STRING" id="1462996.AWM70_06035"/>
<evidence type="ECO:0000313" key="5">
    <source>
        <dbReference type="EMBL" id="ANS74195.1"/>
    </source>
</evidence>
<evidence type="ECO:0000313" key="6">
    <source>
        <dbReference type="Proteomes" id="UP000092573"/>
    </source>
</evidence>
<dbReference type="Proteomes" id="UP000092573">
    <property type="component" value="Chromosome"/>
</dbReference>
<name>A0A1B1MYE6_9BACL</name>
<dbReference type="PANTHER" id="PTHR43046:SF2">
    <property type="entry name" value="8-OXO-DGTP DIPHOSPHATASE-RELATED"/>
    <property type="match status" value="1"/>
</dbReference>
<dbReference type="CDD" id="cd04677">
    <property type="entry name" value="NUDIX_Hydrolase"/>
    <property type="match status" value="1"/>
</dbReference>
<dbReference type="AlphaFoldDB" id="A0A1B1MYE6"/>
<proteinExistence type="inferred from homology"/>
<organism evidence="5 6">
    <name type="scientific">Paenibacillus yonginensis</name>
    <dbReference type="NCBI Taxonomy" id="1462996"/>
    <lineage>
        <taxon>Bacteria</taxon>
        <taxon>Bacillati</taxon>
        <taxon>Bacillota</taxon>
        <taxon>Bacilli</taxon>
        <taxon>Bacillales</taxon>
        <taxon>Paenibacillaceae</taxon>
        <taxon>Paenibacillus</taxon>
    </lineage>
</organism>
<dbReference type="PRINTS" id="PR00502">
    <property type="entry name" value="NUDIXFAMILY"/>
</dbReference>
<dbReference type="PROSITE" id="PS00893">
    <property type="entry name" value="NUDIX_BOX"/>
    <property type="match status" value="1"/>
</dbReference>
<feature type="domain" description="Nudix hydrolase" evidence="4">
    <location>
        <begin position="15"/>
        <end position="147"/>
    </location>
</feature>
<dbReference type="GO" id="GO:0016787">
    <property type="term" value="F:hydrolase activity"/>
    <property type="evidence" value="ECO:0007669"/>
    <property type="project" value="UniProtKB-KW"/>
</dbReference>
<dbReference type="InterPro" id="IPR020476">
    <property type="entry name" value="Nudix_hydrolase"/>
</dbReference>
<evidence type="ECO:0000256" key="1">
    <source>
        <dbReference type="ARBA" id="ARBA00001946"/>
    </source>
</evidence>
<dbReference type="InterPro" id="IPR000086">
    <property type="entry name" value="NUDIX_hydrolase_dom"/>
</dbReference>
<keyword evidence="2 3" id="KW-0378">Hydrolase</keyword>
<gene>
    <name evidence="5" type="ORF">AWM70_06035</name>
</gene>
<dbReference type="Gene3D" id="3.90.79.10">
    <property type="entry name" value="Nucleoside Triphosphate Pyrophosphohydrolase"/>
    <property type="match status" value="1"/>
</dbReference>
<reference evidence="5 6" key="1">
    <citation type="submission" date="2016-01" db="EMBL/GenBank/DDBJ databases">
        <title>Complete Genome Sequence of Paenibacillus yonginensis DCY84, a novel Plant Growth-Promoting Bacteria with Elicitation of Induced Systemic Resistance.</title>
        <authorList>
            <person name="Kim Y.J."/>
            <person name="Yang D.C."/>
            <person name="Sukweenadhi J."/>
        </authorList>
    </citation>
    <scope>NUCLEOTIDE SEQUENCE [LARGE SCALE GENOMIC DNA]</scope>
    <source>
        <strain evidence="5 6">DCY84</strain>
    </source>
</reference>
<accession>A0A1B1MYE6</accession>
<dbReference type="KEGG" id="pyg:AWM70_06035"/>
<dbReference type="OrthoDB" id="9787476at2"/>
<dbReference type="InterPro" id="IPR015797">
    <property type="entry name" value="NUDIX_hydrolase-like_dom_sf"/>
</dbReference>
<dbReference type="InterPro" id="IPR020084">
    <property type="entry name" value="NUDIX_hydrolase_CS"/>
</dbReference>
<dbReference type="SUPFAM" id="SSF55811">
    <property type="entry name" value="Nudix"/>
    <property type="match status" value="1"/>
</dbReference>
<dbReference type="EMBL" id="CP014167">
    <property type="protein sequence ID" value="ANS74195.1"/>
    <property type="molecule type" value="Genomic_DNA"/>
</dbReference>
<keyword evidence="6" id="KW-1185">Reference proteome</keyword>
<evidence type="ECO:0000256" key="2">
    <source>
        <dbReference type="ARBA" id="ARBA00022801"/>
    </source>
</evidence>
<evidence type="ECO:0000256" key="3">
    <source>
        <dbReference type="RuleBase" id="RU003476"/>
    </source>
</evidence>
<dbReference type="PROSITE" id="PS51462">
    <property type="entry name" value="NUDIX"/>
    <property type="match status" value="1"/>
</dbReference>
<comment type="similarity">
    <text evidence="3">Belongs to the Nudix hydrolase family.</text>
</comment>
<protein>
    <submittedName>
        <fullName evidence="5">ADP-ribose pyrophosphatase</fullName>
    </submittedName>
</protein>
<sequence>MGYIQELRALVGTRPLIMNGSCVVLLDAYDRLLLQRRKDNALWGLPGGAMEIGESYEDTARRELLEETGLRAGCLSMLGLYSGKDLHFRYPNGDEVFLIFAAYLCTDYEGELQDGADEVLEAGFFELNRLPGAIHPPDWPVIRKLIAEMPK</sequence>
<dbReference type="PANTHER" id="PTHR43046">
    <property type="entry name" value="GDP-MANNOSE MANNOSYL HYDROLASE"/>
    <property type="match status" value="1"/>
</dbReference>
<comment type="cofactor">
    <cofactor evidence="1">
        <name>Mg(2+)</name>
        <dbReference type="ChEBI" id="CHEBI:18420"/>
    </cofactor>
</comment>